<sequence>MQYVKLVFLSIFILFGITSNAQFENNVKFSRELKNDAPGQVKIIQDARIKQLLDTDKMVNSKDPGFPGYRIQIFSGRSTDREKAFKIKKEFQELFPEERAYVVYKAPDFRVSVGNFRSKIESIELYKACLKFFPNCYPVKTNILFSDLIPIEKEVEEPILENESEQQNAN</sequence>
<organism evidence="1 2">
    <name type="scientific">Labilibaculum filiforme</name>
    <dbReference type="NCBI Taxonomy" id="1940526"/>
    <lineage>
        <taxon>Bacteria</taxon>
        <taxon>Pseudomonadati</taxon>
        <taxon>Bacteroidota</taxon>
        <taxon>Bacteroidia</taxon>
        <taxon>Marinilabiliales</taxon>
        <taxon>Marinifilaceae</taxon>
        <taxon>Labilibaculum</taxon>
    </lineage>
</organism>
<comment type="caution">
    <text evidence="1">The sequence shown here is derived from an EMBL/GenBank/DDBJ whole genome shotgun (WGS) entry which is preliminary data.</text>
</comment>
<dbReference type="EMBL" id="MVDD01000021">
    <property type="protein sequence ID" value="PKQ60761.1"/>
    <property type="molecule type" value="Genomic_DNA"/>
</dbReference>
<dbReference type="Proteomes" id="UP000233535">
    <property type="component" value="Unassembled WGS sequence"/>
</dbReference>
<accession>A0A2N3HRR2</accession>
<name>A0A2N3HRR2_9BACT</name>
<evidence type="ECO:0008006" key="3">
    <source>
        <dbReference type="Google" id="ProtNLM"/>
    </source>
</evidence>
<dbReference type="AlphaFoldDB" id="A0A2N3HRR2"/>
<gene>
    <name evidence="1" type="ORF">BZG02_17990</name>
</gene>
<protein>
    <recommendedName>
        <fullName evidence="3">SPOR domain-containing protein</fullName>
    </recommendedName>
</protein>
<dbReference type="OrthoDB" id="2473397at2"/>
<reference evidence="1 2" key="1">
    <citation type="journal article" date="2017" name="Front. Microbiol.">
        <title>Labilibaculum manganireducens gen. nov., sp. nov. and Labilibaculum filiforme sp. nov., Novel Bacteroidetes Isolated from Subsurface Sediments of the Baltic Sea.</title>
        <authorList>
            <person name="Vandieken V."/>
            <person name="Marshall I.P."/>
            <person name="Niemann H."/>
            <person name="Engelen B."/>
            <person name="Cypionka H."/>
        </authorList>
    </citation>
    <scope>NUCLEOTIDE SEQUENCE [LARGE SCALE GENOMIC DNA]</scope>
    <source>
        <strain evidence="1 2">59.16B</strain>
    </source>
</reference>
<evidence type="ECO:0000313" key="1">
    <source>
        <dbReference type="EMBL" id="PKQ60761.1"/>
    </source>
</evidence>
<keyword evidence="2" id="KW-1185">Reference proteome</keyword>
<evidence type="ECO:0000313" key="2">
    <source>
        <dbReference type="Proteomes" id="UP000233535"/>
    </source>
</evidence>
<proteinExistence type="predicted"/>
<dbReference type="RefSeq" id="WP_101263148.1">
    <property type="nucleotide sequence ID" value="NZ_MVDD01000021.1"/>
</dbReference>